<dbReference type="Proteomes" id="UP000638986">
    <property type="component" value="Unassembled WGS sequence"/>
</dbReference>
<feature type="coiled-coil region" evidence="1">
    <location>
        <begin position="7"/>
        <end position="42"/>
    </location>
</feature>
<name>A0ABS0MUW8_PSELU</name>
<accession>A0ABS0MUW8</accession>
<evidence type="ECO:0000313" key="2">
    <source>
        <dbReference type="EMBL" id="MBH3440499.1"/>
    </source>
</evidence>
<comment type="caution">
    <text evidence="2">The sequence shown here is derived from an EMBL/GenBank/DDBJ whole genome shotgun (WGS) entry which is preliminary data.</text>
</comment>
<dbReference type="EMBL" id="JADTXM010000012">
    <property type="protein sequence ID" value="MBH3440499.1"/>
    <property type="molecule type" value="Genomic_DNA"/>
</dbReference>
<keyword evidence="1" id="KW-0175">Coiled coil</keyword>
<protein>
    <submittedName>
        <fullName evidence="2">Uncharacterized protein</fullName>
    </submittedName>
</protein>
<dbReference type="RefSeq" id="WP_197872905.1">
    <property type="nucleotide sequence ID" value="NZ_JADTXM010000012.1"/>
</dbReference>
<reference evidence="2 3" key="1">
    <citation type="submission" date="2020-11" db="EMBL/GenBank/DDBJ databases">
        <title>Enhanced detection system for hospital associated transmission using whole genome sequencing surveillance.</title>
        <authorList>
            <person name="Harrison L.H."/>
            <person name="Van Tyne D."/>
            <person name="Marsh J.W."/>
            <person name="Griffith M.P."/>
            <person name="Snyder D.J."/>
            <person name="Cooper V.S."/>
            <person name="Mustapha M."/>
        </authorList>
    </citation>
    <scope>NUCLEOTIDE SEQUENCE [LARGE SCALE GENOMIC DNA]</scope>
    <source>
        <strain evidence="2 3">PSB00013</strain>
    </source>
</reference>
<organism evidence="2 3">
    <name type="scientific">Pseudomonas luteola</name>
    <dbReference type="NCBI Taxonomy" id="47886"/>
    <lineage>
        <taxon>Bacteria</taxon>
        <taxon>Pseudomonadati</taxon>
        <taxon>Pseudomonadota</taxon>
        <taxon>Gammaproteobacteria</taxon>
        <taxon>Pseudomonadales</taxon>
        <taxon>Pseudomonadaceae</taxon>
        <taxon>Pseudomonas</taxon>
    </lineage>
</organism>
<evidence type="ECO:0000313" key="3">
    <source>
        <dbReference type="Proteomes" id="UP000638986"/>
    </source>
</evidence>
<gene>
    <name evidence="2" type="ORF">I5Q09_17595</name>
</gene>
<sequence length="118" mass="13308">MEDEWVIRELQKAFEKINKKANKEERRKSKKANRALRQASIKRAAEQIAESEKAMLVRPCCECGKPAKADPEFFLNPVKCERCLKNSSIDLGIRPRDSGSFSSITVFKGGAPGLGKRR</sequence>
<evidence type="ECO:0000256" key="1">
    <source>
        <dbReference type="SAM" id="Coils"/>
    </source>
</evidence>
<proteinExistence type="predicted"/>